<reference evidence="2" key="1">
    <citation type="submission" date="2018-06" db="EMBL/GenBank/DDBJ databases">
        <title>Genome assembly of Danube salmon.</title>
        <authorList>
            <person name="Macqueen D.J."/>
            <person name="Gundappa M.K."/>
        </authorList>
    </citation>
    <scope>NUCLEOTIDE SEQUENCE [LARGE SCALE GENOMIC DNA]</scope>
</reference>
<sequence length="260" mass="29363">MTVEHQPLVNSIIEVKSLKPCSIYTVMKIQPECELQGNSTLTTLKLEKVDIVEDIDCIPGSICYLSDWDISEAIQNGLKKSQMRSHTCGDKSNELCFELRPEDFCSDVNANFAPETCANFNKTKPIPVGSFLNANKIVLVLPERLPAEIQWENKPVNCNGTLAIHYTCQDLDNTNTLNLSQLEPFTNYTCTGRINHGNRSIENTTSFRIDCDVVIKDKKKVSTSNSIRLEWGMSIDKCRPSDLQHLTYRCCCKHSKDSKH</sequence>
<name>A0A4W5KT97_9TELE</name>
<dbReference type="STRING" id="62062.ENSHHUP00000020488"/>
<protein>
    <submittedName>
        <fullName evidence="1">Uncharacterized protein</fullName>
    </submittedName>
</protein>
<accession>A0A4W5KT97</accession>
<keyword evidence="2" id="KW-1185">Reference proteome</keyword>
<proteinExistence type="predicted"/>
<dbReference type="GeneTree" id="ENSGT00970000197356"/>
<evidence type="ECO:0000313" key="1">
    <source>
        <dbReference type="Ensembl" id="ENSHHUP00000020488.1"/>
    </source>
</evidence>
<organism evidence="1 2">
    <name type="scientific">Hucho hucho</name>
    <name type="common">huchen</name>
    <dbReference type="NCBI Taxonomy" id="62062"/>
    <lineage>
        <taxon>Eukaryota</taxon>
        <taxon>Metazoa</taxon>
        <taxon>Chordata</taxon>
        <taxon>Craniata</taxon>
        <taxon>Vertebrata</taxon>
        <taxon>Euteleostomi</taxon>
        <taxon>Actinopterygii</taxon>
        <taxon>Neopterygii</taxon>
        <taxon>Teleostei</taxon>
        <taxon>Protacanthopterygii</taxon>
        <taxon>Salmoniformes</taxon>
        <taxon>Salmonidae</taxon>
        <taxon>Salmoninae</taxon>
        <taxon>Hucho</taxon>
    </lineage>
</organism>
<reference evidence="1" key="3">
    <citation type="submission" date="2025-09" db="UniProtKB">
        <authorList>
            <consortium name="Ensembl"/>
        </authorList>
    </citation>
    <scope>IDENTIFICATION</scope>
</reference>
<evidence type="ECO:0000313" key="2">
    <source>
        <dbReference type="Proteomes" id="UP000314982"/>
    </source>
</evidence>
<dbReference type="Ensembl" id="ENSHHUT00000021252.1">
    <property type="protein sequence ID" value="ENSHHUP00000020488.1"/>
    <property type="gene ID" value="ENSHHUG00000012819.1"/>
</dbReference>
<reference evidence="1" key="2">
    <citation type="submission" date="2025-08" db="UniProtKB">
        <authorList>
            <consortium name="Ensembl"/>
        </authorList>
    </citation>
    <scope>IDENTIFICATION</scope>
</reference>
<dbReference type="AlphaFoldDB" id="A0A4W5KT97"/>
<dbReference type="Proteomes" id="UP000314982">
    <property type="component" value="Unassembled WGS sequence"/>
</dbReference>